<dbReference type="Pfam" id="PF01336">
    <property type="entry name" value="tRNA_anti-codon"/>
    <property type="match status" value="1"/>
</dbReference>
<reference evidence="12" key="2">
    <citation type="journal article" date="2021" name="PeerJ">
        <title>Extensive microbial diversity within the chicken gut microbiome revealed by metagenomics and culture.</title>
        <authorList>
            <person name="Gilroy R."/>
            <person name="Ravi A."/>
            <person name="Getino M."/>
            <person name="Pursley I."/>
            <person name="Horton D.L."/>
            <person name="Alikhan N.F."/>
            <person name="Baker D."/>
            <person name="Gharbi K."/>
            <person name="Hall N."/>
            <person name="Watson M."/>
            <person name="Adriaenssens E.M."/>
            <person name="Foster-Nyarko E."/>
            <person name="Jarju S."/>
            <person name="Secka A."/>
            <person name="Antonio M."/>
            <person name="Oren A."/>
            <person name="Chaudhuri R.R."/>
            <person name="La Ragione R."/>
            <person name="Hildebrand F."/>
            <person name="Pallen M.J."/>
        </authorList>
    </citation>
    <scope>NUCLEOTIDE SEQUENCE</scope>
    <source>
        <strain evidence="12">CHK165-10780</strain>
    </source>
</reference>
<dbReference type="InterPro" id="IPR044136">
    <property type="entry name" value="Lys-tRNA-ligase_II_N"/>
</dbReference>
<evidence type="ECO:0000256" key="1">
    <source>
        <dbReference type="ARBA" id="ARBA00008226"/>
    </source>
</evidence>
<keyword evidence="9 10" id="KW-0460">Magnesium</keyword>
<dbReference type="PROSITE" id="PS50862">
    <property type="entry name" value="AA_TRNA_LIGASE_II"/>
    <property type="match status" value="1"/>
</dbReference>
<dbReference type="Gene3D" id="3.30.930.10">
    <property type="entry name" value="Bira Bifunctional Protein, Domain 2"/>
    <property type="match status" value="1"/>
</dbReference>
<name>A0A9D0YZV2_9FIRM</name>
<evidence type="ECO:0000256" key="10">
    <source>
        <dbReference type="RuleBase" id="RU000336"/>
    </source>
</evidence>
<dbReference type="Gene3D" id="2.40.50.140">
    <property type="entry name" value="Nucleic acid-binding proteins"/>
    <property type="match status" value="1"/>
</dbReference>
<dbReference type="Proteomes" id="UP000886725">
    <property type="component" value="Unassembled WGS sequence"/>
</dbReference>
<keyword evidence="9" id="KW-0963">Cytoplasm</keyword>
<evidence type="ECO:0000256" key="5">
    <source>
        <dbReference type="ARBA" id="ARBA00022840"/>
    </source>
</evidence>
<dbReference type="GO" id="GO:0000049">
    <property type="term" value="F:tRNA binding"/>
    <property type="evidence" value="ECO:0007669"/>
    <property type="project" value="TreeGrafter"/>
</dbReference>
<comment type="subcellular location">
    <subcellularLocation>
        <location evidence="9">Cytoplasm</location>
    </subcellularLocation>
</comment>
<protein>
    <recommendedName>
        <fullName evidence="9">Lysine--tRNA ligase</fullName>
        <ecNumber evidence="9">6.1.1.6</ecNumber>
    </recommendedName>
    <alternativeName>
        <fullName evidence="9">Lysyl-tRNA synthetase</fullName>
        <shortName evidence="9">LysRS</shortName>
    </alternativeName>
</protein>
<evidence type="ECO:0000256" key="9">
    <source>
        <dbReference type="HAMAP-Rule" id="MF_00252"/>
    </source>
</evidence>
<dbReference type="CDD" id="cd00775">
    <property type="entry name" value="LysRS_core"/>
    <property type="match status" value="1"/>
</dbReference>
<dbReference type="InterPro" id="IPR012340">
    <property type="entry name" value="NA-bd_OB-fold"/>
</dbReference>
<dbReference type="InterPro" id="IPR002313">
    <property type="entry name" value="Lys-tRNA-ligase_II"/>
</dbReference>
<dbReference type="FunFam" id="2.40.50.140:FF:000024">
    <property type="entry name" value="Lysine--tRNA ligase"/>
    <property type="match status" value="1"/>
</dbReference>
<dbReference type="SUPFAM" id="SSF55681">
    <property type="entry name" value="Class II aaRS and biotin synthetases"/>
    <property type="match status" value="1"/>
</dbReference>
<keyword evidence="4 9" id="KW-0547">Nucleotide-binding</keyword>
<dbReference type="InterPro" id="IPR006195">
    <property type="entry name" value="aa-tRNA-synth_II"/>
</dbReference>
<proteinExistence type="inferred from homology"/>
<gene>
    <name evidence="9 12" type="primary">lysS</name>
    <name evidence="12" type="ORF">IAC85_04160</name>
</gene>
<dbReference type="CDD" id="cd04322">
    <property type="entry name" value="LysRS_N"/>
    <property type="match status" value="1"/>
</dbReference>
<evidence type="ECO:0000256" key="7">
    <source>
        <dbReference type="ARBA" id="ARBA00023146"/>
    </source>
</evidence>
<dbReference type="InterPro" id="IPR004365">
    <property type="entry name" value="NA-bd_OB_tRNA"/>
</dbReference>
<accession>A0A9D0YZV2</accession>
<evidence type="ECO:0000256" key="4">
    <source>
        <dbReference type="ARBA" id="ARBA00022741"/>
    </source>
</evidence>
<dbReference type="EC" id="6.1.1.6" evidence="9"/>
<dbReference type="HAMAP" id="MF_00252">
    <property type="entry name" value="Lys_tRNA_synth_class2"/>
    <property type="match status" value="1"/>
</dbReference>
<dbReference type="GO" id="GO:0006430">
    <property type="term" value="P:lysyl-tRNA aminoacylation"/>
    <property type="evidence" value="ECO:0007669"/>
    <property type="project" value="UniProtKB-UniRule"/>
</dbReference>
<dbReference type="GO" id="GO:0004824">
    <property type="term" value="F:lysine-tRNA ligase activity"/>
    <property type="evidence" value="ECO:0007669"/>
    <property type="project" value="UniProtKB-UniRule"/>
</dbReference>
<keyword evidence="6 9" id="KW-0648">Protein biosynthesis</keyword>
<evidence type="ECO:0000256" key="2">
    <source>
        <dbReference type="ARBA" id="ARBA00022598"/>
    </source>
</evidence>
<dbReference type="InterPro" id="IPR004364">
    <property type="entry name" value="Aa-tRNA-synt_II"/>
</dbReference>
<dbReference type="PANTHER" id="PTHR42918">
    <property type="entry name" value="LYSYL-TRNA SYNTHETASE"/>
    <property type="match status" value="1"/>
</dbReference>
<evidence type="ECO:0000256" key="3">
    <source>
        <dbReference type="ARBA" id="ARBA00022723"/>
    </source>
</evidence>
<comment type="subunit">
    <text evidence="9">Homodimer.</text>
</comment>
<dbReference type="GO" id="GO:0000287">
    <property type="term" value="F:magnesium ion binding"/>
    <property type="evidence" value="ECO:0007669"/>
    <property type="project" value="UniProtKB-UniRule"/>
</dbReference>
<feature type="binding site" evidence="9">
    <location>
        <position position="404"/>
    </location>
    <ligand>
        <name>Mg(2+)</name>
        <dbReference type="ChEBI" id="CHEBI:18420"/>
        <label>1</label>
    </ligand>
</feature>
<reference evidence="12" key="1">
    <citation type="submission" date="2020-10" db="EMBL/GenBank/DDBJ databases">
        <authorList>
            <person name="Gilroy R."/>
        </authorList>
    </citation>
    <scope>NUCLEOTIDE SEQUENCE</scope>
    <source>
        <strain evidence="12">CHK165-10780</strain>
    </source>
</reference>
<evidence type="ECO:0000256" key="8">
    <source>
        <dbReference type="ARBA" id="ARBA00048573"/>
    </source>
</evidence>
<feature type="binding site" evidence="9">
    <location>
        <position position="411"/>
    </location>
    <ligand>
        <name>Mg(2+)</name>
        <dbReference type="ChEBI" id="CHEBI:18420"/>
        <label>1</label>
    </ligand>
</feature>
<dbReference type="PRINTS" id="PR00982">
    <property type="entry name" value="TRNASYNTHLYS"/>
</dbReference>
<dbReference type="EMBL" id="DVFU01000079">
    <property type="protein sequence ID" value="HIQ64915.1"/>
    <property type="molecule type" value="Genomic_DNA"/>
</dbReference>
<dbReference type="GO" id="GO:0005524">
    <property type="term" value="F:ATP binding"/>
    <property type="evidence" value="ECO:0007669"/>
    <property type="project" value="UniProtKB-UniRule"/>
</dbReference>
<dbReference type="PANTHER" id="PTHR42918:SF15">
    <property type="entry name" value="LYSINE--TRNA LIGASE, CHLOROPLASTIC_MITOCHONDRIAL"/>
    <property type="match status" value="1"/>
</dbReference>
<dbReference type="GO" id="GO:0140096">
    <property type="term" value="F:catalytic activity, acting on a protein"/>
    <property type="evidence" value="ECO:0007669"/>
    <property type="project" value="UniProtKB-ARBA"/>
</dbReference>
<evidence type="ECO:0000313" key="12">
    <source>
        <dbReference type="EMBL" id="HIQ64915.1"/>
    </source>
</evidence>
<dbReference type="GO" id="GO:0005829">
    <property type="term" value="C:cytosol"/>
    <property type="evidence" value="ECO:0007669"/>
    <property type="project" value="TreeGrafter"/>
</dbReference>
<feature type="binding site" evidence="9">
    <location>
        <position position="411"/>
    </location>
    <ligand>
        <name>Mg(2+)</name>
        <dbReference type="ChEBI" id="CHEBI:18420"/>
        <label>2</label>
    </ligand>
</feature>
<comment type="caution">
    <text evidence="12">The sequence shown here is derived from an EMBL/GenBank/DDBJ whole genome shotgun (WGS) entry which is preliminary data.</text>
</comment>
<comment type="catalytic activity">
    <reaction evidence="8 9 10">
        <text>tRNA(Lys) + L-lysine + ATP = L-lysyl-tRNA(Lys) + AMP + diphosphate</text>
        <dbReference type="Rhea" id="RHEA:20792"/>
        <dbReference type="Rhea" id="RHEA-COMP:9696"/>
        <dbReference type="Rhea" id="RHEA-COMP:9697"/>
        <dbReference type="ChEBI" id="CHEBI:30616"/>
        <dbReference type="ChEBI" id="CHEBI:32551"/>
        <dbReference type="ChEBI" id="CHEBI:33019"/>
        <dbReference type="ChEBI" id="CHEBI:78442"/>
        <dbReference type="ChEBI" id="CHEBI:78529"/>
        <dbReference type="ChEBI" id="CHEBI:456215"/>
        <dbReference type="EC" id="6.1.1.6"/>
    </reaction>
</comment>
<dbReference type="InterPro" id="IPR018149">
    <property type="entry name" value="Lys-tRNA-synth_II_C"/>
</dbReference>
<organism evidence="12 13">
    <name type="scientific">Candidatus Faecenecus gallistercoris</name>
    <dbReference type="NCBI Taxonomy" id="2840793"/>
    <lineage>
        <taxon>Bacteria</taxon>
        <taxon>Bacillati</taxon>
        <taxon>Bacillota</taxon>
        <taxon>Bacillota incertae sedis</taxon>
        <taxon>Candidatus Faecenecus</taxon>
    </lineage>
</organism>
<sequence>MQELTEQELVRREKAKKIREMGIDPFGQKFDRDAFAKDITEKYKDVPHDDFEQMNDCYTVAGRIMFIRKMGKASFFTIQDRTGKLQVYISINDVGEEVYNLFKSADIGDIVGVYGKVMKTRTGEVTLKCLQYTHLVKALKPLPEKFHGLTDIEERYRRRYVDLIMNEDSRRVAYERPKIIRCIQNFMDNRGFIEVETPVLNNLLTGAAARPFITHHNAEDQDMYLRIALELPLKRLLVGGMESVYEIGRTFRNEGMDPKHNPEFTMMEAYQAYSNLEGMMDLAENMFKEIANKVYHRTQFHWSNYDIDLGAKWNRVSMADAIKEKTGIDFKSQMTVEEALKLAEEHKIEVQNHEHTVGHIMNLFFEKYVEETLIQPTFLYGHPVEISPLTKKNPEDPRFVDRFELFIGGKEFANAYTELNDPIDQLERFQEQLEEKELGNDEANDIDYDFIDALSYGMPPAGGIGFGIDRLCMLFTEQESIRDVLLFPTMKNKVRPEQKSKEDTK</sequence>
<dbReference type="SUPFAM" id="SSF50249">
    <property type="entry name" value="Nucleic acid-binding proteins"/>
    <property type="match status" value="1"/>
</dbReference>
<dbReference type="NCBIfam" id="NF001756">
    <property type="entry name" value="PRK00484.1"/>
    <property type="match status" value="1"/>
</dbReference>
<dbReference type="InterPro" id="IPR045864">
    <property type="entry name" value="aa-tRNA-synth_II/BPL/LPL"/>
</dbReference>
<dbReference type="Pfam" id="PF00152">
    <property type="entry name" value="tRNA-synt_2"/>
    <property type="match status" value="1"/>
</dbReference>
<dbReference type="NCBIfam" id="TIGR00499">
    <property type="entry name" value="lysS_bact"/>
    <property type="match status" value="1"/>
</dbReference>
<keyword evidence="5 9" id="KW-0067">ATP-binding</keyword>
<feature type="domain" description="Aminoacyl-transfer RNA synthetases class-II family profile" evidence="11">
    <location>
        <begin position="178"/>
        <end position="488"/>
    </location>
</feature>
<keyword evidence="3 9" id="KW-0479">Metal-binding</keyword>
<dbReference type="GO" id="GO:0016740">
    <property type="term" value="F:transferase activity"/>
    <property type="evidence" value="ECO:0007669"/>
    <property type="project" value="UniProtKB-ARBA"/>
</dbReference>
<comment type="similarity">
    <text evidence="1 9">Belongs to the class-II aminoacyl-tRNA synthetase family.</text>
</comment>
<dbReference type="AlphaFoldDB" id="A0A9D0YZV2"/>
<keyword evidence="2 9" id="KW-0436">Ligase</keyword>
<keyword evidence="7 9" id="KW-0030">Aminoacyl-tRNA synthetase</keyword>
<evidence type="ECO:0000259" key="11">
    <source>
        <dbReference type="PROSITE" id="PS50862"/>
    </source>
</evidence>
<evidence type="ECO:0000256" key="6">
    <source>
        <dbReference type="ARBA" id="ARBA00022917"/>
    </source>
</evidence>
<evidence type="ECO:0000313" key="13">
    <source>
        <dbReference type="Proteomes" id="UP000886725"/>
    </source>
</evidence>
<comment type="cofactor">
    <cofactor evidence="9 10">
        <name>Mg(2+)</name>
        <dbReference type="ChEBI" id="CHEBI:18420"/>
    </cofactor>
    <text evidence="9 10">Binds 3 Mg(2+) ions per subunit.</text>
</comment>